<evidence type="ECO:0000256" key="8">
    <source>
        <dbReference type="RuleBase" id="RU366017"/>
    </source>
</evidence>
<protein>
    <recommendedName>
        <fullName evidence="8">Glycosyltransferase family 92 protein</fullName>
        <ecNumber evidence="8">2.4.1.-</ecNumber>
    </recommendedName>
</protein>
<name>A0AAN9AWE6_9CAEN</name>
<keyword evidence="4 8" id="KW-0808">Transferase</keyword>
<dbReference type="GO" id="GO:0016757">
    <property type="term" value="F:glycosyltransferase activity"/>
    <property type="evidence" value="ECO:0007669"/>
    <property type="project" value="UniProtKB-UniRule"/>
</dbReference>
<reference evidence="9 10" key="1">
    <citation type="submission" date="2024-02" db="EMBL/GenBank/DDBJ databases">
        <title>Chromosome-scale genome assembly of the rough periwinkle Littorina saxatilis.</title>
        <authorList>
            <person name="De Jode A."/>
            <person name="Faria R."/>
            <person name="Formenti G."/>
            <person name="Sims Y."/>
            <person name="Smith T.P."/>
            <person name="Tracey A."/>
            <person name="Wood J.M.D."/>
            <person name="Zagrodzka Z.B."/>
            <person name="Johannesson K."/>
            <person name="Butlin R.K."/>
            <person name="Leder E.H."/>
        </authorList>
    </citation>
    <scope>NUCLEOTIDE SEQUENCE [LARGE SCALE GENOMIC DNA]</scope>
    <source>
        <strain evidence="9">Snail1</strain>
        <tissue evidence="9">Muscle</tissue>
    </source>
</reference>
<dbReference type="AlphaFoldDB" id="A0AAN9AWE6"/>
<dbReference type="Proteomes" id="UP001374579">
    <property type="component" value="Unassembled WGS sequence"/>
</dbReference>
<dbReference type="EC" id="2.4.1.-" evidence="8"/>
<evidence type="ECO:0000313" key="9">
    <source>
        <dbReference type="EMBL" id="KAK7094526.1"/>
    </source>
</evidence>
<sequence>MSFGTGCNRRLAYSIKLRIFLSVFIALFFLILIKDSILYDFYIPREPIDSKKALHWSGDPIAKGDPRWQEADIFAEVFIYSAHYDDIGLSPLIRVIGIALDPLPYFFVKCRYYEYQDGPVVYSVSGEVLHMRERNGRSYLGAYVECPLDESYNFLPYALTVDKGNNSENLNFMIINYSRDVLLPPIERTSTESEYSTEDYEDTVSEFDEDYSDVAPFDWQWNITRCFPAFHMGYDDHIMLAEMVAVSRLLGVQHFVFYVKNAGKHVLDMLEVLKAQGDAEVLPWNLNLSEQNLYYAGQFASINDCLYRHLWTSRFLLFADADEIFVPRDQPSLFSLLDEQFAENPECGAYLFLNVFFNLRFPTAVPRKGNKTTLNFLQRLKVLTHTRRHKEVLGPAIRSKPAVDPRRVHTGSVHIIQKFRDGYETCVMSRYKGLLHHYRDFPEPPLDEQENDPYLWEIFADIVAETKMILDEYDEMVK</sequence>
<dbReference type="Pfam" id="PF01697">
    <property type="entry name" value="Glyco_transf_92"/>
    <property type="match status" value="1"/>
</dbReference>
<evidence type="ECO:0000256" key="1">
    <source>
        <dbReference type="ARBA" id="ARBA00004167"/>
    </source>
</evidence>
<comment type="similarity">
    <text evidence="2 8">Belongs to the glycosyltransferase 92 family.</text>
</comment>
<evidence type="ECO:0000313" key="10">
    <source>
        <dbReference type="Proteomes" id="UP001374579"/>
    </source>
</evidence>
<keyword evidence="10" id="KW-1185">Reference proteome</keyword>
<gene>
    <name evidence="9" type="ORF">V1264_006077</name>
</gene>
<evidence type="ECO:0000256" key="2">
    <source>
        <dbReference type="ARBA" id="ARBA00007647"/>
    </source>
</evidence>
<comment type="caution">
    <text evidence="9">The sequence shown here is derived from an EMBL/GenBank/DDBJ whole genome shotgun (WGS) entry which is preliminary data.</text>
</comment>
<dbReference type="InterPro" id="IPR008166">
    <property type="entry name" value="Glyco_transf_92"/>
</dbReference>
<dbReference type="GO" id="GO:0016020">
    <property type="term" value="C:membrane"/>
    <property type="evidence" value="ECO:0007669"/>
    <property type="project" value="UniProtKB-SubCell"/>
</dbReference>
<comment type="subcellular location">
    <subcellularLocation>
        <location evidence="1">Membrane</location>
        <topology evidence="1">Single-pass membrane protein</topology>
    </subcellularLocation>
</comment>
<dbReference type="EMBL" id="JBAMIC010000018">
    <property type="protein sequence ID" value="KAK7094526.1"/>
    <property type="molecule type" value="Genomic_DNA"/>
</dbReference>
<keyword evidence="3 8" id="KW-0328">Glycosyltransferase</keyword>
<evidence type="ECO:0000256" key="6">
    <source>
        <dbReference type="ARBA" id="ARBA00022989"/>
    </source>
</evidence>
<evidence type="ECO:0000256" key="3">
    <source>
        <dbReference type="ARBA" id="ARBA00022676"/>
    </source>
</evidence>
<feature type="transmembrane region" description="Helical" evidence="8">
    <location>
        <begin position="19"/>
        <end position="42"/>
    </location>
</feature>
<dbReference type="PANTHER" id="PTHR21461:SF69">
    <property type="entry name" value="GLYCOSYLTRANSFERASE FAMILY 92 PROTEIN"/>
    <property type="match status" value="1"/>
</dbReference>
<keyword evidence="6 8" id="KW-1133">Transmembrane helix</keyword>
<organism evidence="9 10">
    <name type="scientific">Littorina saxatilis</name>
    <dbReference type="NCBI Taxonomy" id="31220"/>
    <lineage>
        <taxon>Eukaryota</taxon>
        <taxon>Metazoa</taxon>
        <taxon>Spiralia</taxon>
        <taxon>Lophotrochozoa</taxon>
        <taxon>Mollusca</taxon>
        <taxon>Gastropoda</taxon>
        <taxon>Caenogastropoda</taxon>
        <taxon>Littorinimorpha</taxon>
        <taxon>Littorinoidea</taxon>
        <taxon>Littorinidae</taxon>
        <taxon>Littorina</taxon>
    </lineage>
</organism>
<dbReference type="PANTHER" id="PTHR21461">
    <property type="entry name" value="GLYCOSYLTRANSFERASE FAMILY 92 PROTEIN"/>
    <property type="match status" value="1"/>
</dbReference>
<evidence type="ECO:0000256" key="4">
    <source>
        <dbReference type="ARBA" id="ARBA00022679"/>
    </source>
</evidence>
<keyword evidence="5 8" id="KW-0812">Transmembrane</keyword>
<dbReference type="GO" id="GO:0005737">
    <property type="term" value="C:cytoplasm"/>
    <property type="evidence" value="ECO:0007669"/>
    <property type="project" value="TreeGrafter"/>
</dbReference>
<proteinExistence type="inferred from homology"/>
<evidence type="ECO:0000256" key="7">
    <source>
        <dbReference type="ARBA" id="ARBA00023136"/>
    </source>
</evidence>
<keyword evidence="7 8" id="KW-0472">Membrane</keyword>
<evidence type="ECO:0000256" key="5">
    <source>
        <dbReference type="ARBA" id="ARBA00022692"/>
    </source>
</evidence>
<accession>A0AAN9AWE6</accession>